<dbReference type="InterPro" id="IPR011990">
    <property type="entry name" value="TPR-like_helical_dom_sf"/>
</dbReference>
<dbReference type="EMBL" id="CAJVPL010000182">
    <property type="protein sequence ID" value="CAG8461230.1"/>
    <property type="molecule type" value="Genomic_DNA"/>
</dbReference>
<evidence type="ECO:0000313" key="1">
    <source>
        <dbReference type="EMBL" id="CAG8461230.1"/>
    </source>
</evidence>
<dbReference type="InterPro" id="IPR006597">
    <property type="entry name" value="Sel1-like"/>
</dbReference>
<name>A0A9N8VSU9_9GLOM</name>
<dbReference type="SUPFAM" id="SSF81901">
    <property type="entry name" value="HCP-like"/>
    <property type="match status" value="2"/>
</dbReference>
<dbReference type="OrthoDB" id="10345879at2759"/>
<proteinExistence type="predicted"/>
<protein>
    <submittedName>
        <fullName evidence="1">11552_t:CDS:1</fullName>
    </submittedName>
</protein>
<accession>A0A9N8VSU9</accession>
<keyword evidence="2" id="KW-1185">Reference proteome</keyword>
<dbReference type="SMART" id="SM00671">
    <property type="entry name" value="SEL1"/>
    <property type="match status" value="2"/>
</dbReference>
<organism evidence="1 2">
    <name type="scientific">Ambispora gerdemannii</name>
    <dbReference type="NCBI Taxonomy" id="144530"/>
    <lineage>
        <taxon>Eukaryota</taxon>
        <taxon>Fungi</taxon>
        <taxon>Fungi incertae sedis</taxon>
        <taxon>Mucoromycota</taxon>
        <taxon>Glomeromycotina</taxon>
        <taxon>Glomeromycetes</taxon>
        <taxon>Archaeosporales</taxon>
        <taxon>Ambisporaceae</taxon>
        <taxon>Ambispora</taxon>
    </lineage>
</organism>
<dbReference type="Pfam" id="PF08238">
    <property type="entry name" value="Sel1"/>
    <property type="match status" value="3"/>
</dbReference>
<gene>
    <name evidence="1" type="ORF">AGERDE_LOCUS2261</name>
</gene>
<comment type="caution">
    <text evidence="1">The sequence shown here is derived from an EMBL/GenBank/DDBJ whole genome shotgun (WGS) entry which is preliminary data.</text>
</comment>
<evidence type="ECO:0000313" key="2">
    <source>
        <dbReference type="Proteomes" id="UP000789831"/>
    </source>
</evidence>
<reference evidence="1" key="1">
    <citation type="submission" date="2021-06" db="EMBL/GenBank/DDBJ databases">
        <authorList>
            <person name="Kallberg Y."/>
            <person name="Tangrot J."/>
            <person name="Rosling A."/>
        </authorList>
    </citation>
    <scope>NUCLEOTIDE SEQUENCE</scope>
    <source>
        <strain evidence="1">MT106</strain>
    </source>
</reference>
<dbReference type="Proteomes" id="UP000789831">
    <property type="component" value="Unassembled WGS sequence"/>
</dbReference>
<sequence length="230" mass="26531">MSFMITNQDTINQEKEIIIKLLKFYDDATYKGWSEKIIRNVRNYISRIIHKTEKEIFQIFLSHFPKDTTTKISLTKQAKLHASFIGFCYHFEIGTTVNPKKAFEYYIIAAEHGDGFALSQIGGLSATQLEYNHTTSTKYIEYVHKSAKIGHPHGAYKMAIVTTGRLRAFWYLKAAEKNFPDGLTKAAQLYKTGEYVIKDVHRALRMALLVRRVMGEKNFSDGVWKKLFGE</sequence>
<dbReference type="Gene3D" id="1.25.40.10">
    <property type="entry name" value="Tetratricopeptide repeat domain"/>
    <property type="match status" value="1"/>
</dbReference>
<dbReference type="AlphaFoldDB" id="A0A9N8VSU9"/>